<dbReference type="EMBL" id="JBHUFC010000001">
    <property type="protein sequence ID" value="MFD1786264.1"/>
    <property type="molecule type" value="Genomic_DNA"/>
</dbReference>
<keyword evidence="15" id="KW-1185">Reference proteome</keyword>
<dbReference type="InterPro" id="IPR006194">
    <property type="entry name" value="Gly-tRNA-synth_heterodimer"/>
</dbReference>
<keyword evidence="5 11" id="KW-0436">Ligase</keyword>
<evidence type="ECO:0000256" key="5">
    <source>
        <dbReference type="ARBA" id="ARBA00022598"/>
    </source>
</evidence>
<evidence type="ECO:0000313" key="15">
    <source>
        <dbReference type="Proteomes" id="UP001597283"/>
    </source>
</evidence>
<dbReference type="PRINTS" id="PR01045">
    <property type="entry name" value="TRNASYNTHGB"/>
</dbReference>
<dbReference type="InterPro" id="IPR008909">
    <property type="entry name" value="DALR_anticod-bd"/>
</dbReference>
<keyword evidence="4 11" id="KW-0963">Cytoplasm</keyword>
<keyword evidence="9 11" id="KW-0030">Aminoacyl-tRNA synthetase</keyword>
<comment type="caution">
    <text evidence="14">The sequence shown here is derived from an EMBL/GenBank/DDBJ whole genome shotgun (WGS) entry which is preliminary data.</text>
</comment>
<evidence type="ECO:0000256" key="1">
    <source>
        <dbReference type="ARBA" id="ARBA00004496"/>
    </source>
</evidence>
<comment type="subcellular location">
    <subcellularLocation>
        <location evidence="1 11">Cytoplasm</location>
    </subcellularLocation>
</comment>
<name>A0ABW4N9U0_9SPHN</name>
<evidence type="ECO:0000256" key="3">
    <source>
        <dbReference type="ARBA" id="ARBA00011209"/>
    </source>
</evidence>
<feature type="compositionally biased region" description="Pro residues" evidence="12">
    <location>
        <begin position="403"/>
        <end position="413"/>
    </location>
</feature>
<evidence type="ECO:0000256" key="6">
    <source>
        <dbReference type="ARBA" id="ARBA00022741"/>
    </source>
</evidence>
<evidence type="ECO:0000313" key="14">
    <source>
        <dbReference type="EMBL" id="MFD1786264.1"/>
    </source>
</evidence>
<dbReference type="Pfam" id="PF02092">
    <property type="entry name" value="tRNA_synt_2f"/>
    <property type="match status" value="1"/>
</dbReference>
<dbReference type="PROSITE" id="PS50861">
    <property type="entry name" value="AA_TRNA_LIGASE_II_GLYAB"/>
    <property type="match status" value="1"/>
</dbReference>
<dbReference type="GO" id="GO:0004820">
    <property type="term" value="F:glycine-tRNA ligase activity"/>
    <property type="evidence" value="ECO:0007669"/>
    <property type="project" value="UniProtKB-EC"/>
</dbReference>
<feature type="domain" description="DALR anticodon binding" evidence="13">
    <location>
        <begin position="604"/>
        <end position="701"/>
    </location>
</feature>
<evidence type="ECO:0000256" key="10">
    <source>
        <dbReference type="ARBA" id="ARBA00047937"/>
    </source>
</evidence>
<dbReference type="SUPFAM" id="SSF109604">
    <property type="entry name" value="HD-domain/PDEase-like"/>
    <property type="match status" value="1"/>
</dbReference>
<evidence type="ECO:0000256" key="9">
    <source>
        <dbReference type="ARBA" id="ARBA00023146"/>
    </source>
</evidence>
<evidence type="ECO:0000259" key="13">
    <source>
        <dbReference type="Pfam" id="PF05746"/>
    </source>
</evidence>
<comment type="catalytic activity">
    <reaction evidence="10 11">
        <text>tRNA(Gly) + glycine + ATP = glycyl-tRNA(Gly) + AMP + diphosphate</text>
        <dbReference type="Rhea" id="RHEA:16013"/>
        <dbReference type="Rhea" id="RHEA-COMP:9664"/>
        <dbReference type="Rhea" id="RHEA-COMP:9683"/>
        <dbReference type="ChEBI" id="CHEBI:30616"/>
        <dbReference type="ChEBI" id="CHEBI:33019"/>
        <dbReference type="ChEBI" id="CHEBI:57305"/>
        <dbReference type="ChEBI" id="CHEBI:78442"/>
        <dbReference type="ChEBI" id="CHEBI:78522"/>
        <dbReference type="ChEBI" id="CHEBI:456215"/>
        <dbReference type="EC" id="6.1.1.14"/>
    </reaction>
</comment>
<dbReference type="EC" id="6.1.1.14" evidence="11"/>
<comment type="similarity">
    <text evidence="2 11">Belongs to the class-II aminoacyl-tRNA synthetase family.</text>
</comment>
<reference evidence="15" key="1">
    <citation type="journal article" date="2019" name="Int. J. Syst. Evol. Microbiol.">
        <title>The Global Catalogue of Microorganisms (GCM) 10K type strain sequencing project: providing services to taxonomists for standard genome sequencing and annotation.</title>
        <authorList>
            <consortium name="The Broad Institute Genomics Platform"/>
            <consortium name="The Broad Institute Genome Sequencing Center for Infectious Disease"/>
            <person name="Wu L."/>
            <person name="Ma J."/>
        </authorList>
    </citation>
    <scope>NUCLEOTIDE SEQUENCE [LARGE SCALE GENOMIC DNA]</scope>
    <source>
        <strain evidence="15">Q85</strain>
    </source>
</reference>
<proteinExistence type="inferred from homology"/>
<dbReference type="InterPro" id="IPR015944">
    <property type="entry name" value="Gly-tRNA-synth_bsu"/>
</dbReference>
<evidence type="ECO:0000256" key="7">
    <source>
        <dbReference type="ARBA" id="ARBA00022840"/>
    </source>
</evidence>
<sequence>MTDFLLELRSEEIPARMQGKAREDLAKLFAGELAKAGLAADEIVTYATPRRLALIARGLPQATDAVSEELKGPRTSAPPQALDGFLRKTGLTQDQLVDRDGVYFAVVDKPGRAMADVLAEAIPAIVRAFPWPKSMRWGAASASTESLRWVRPLQGIVALFGDDVIECEVAGIRSGAATVGHRFHHPGAITIGSAADYVEKLRACHVIVDQAERAGIIAMGATMLTANAGLTLIRDEGLLEENAGLTEWPVPLLGRFDPEFLSVPAEVIQLTARVNQKYFVCNDSAGKLANAFVCVANIDATDGGEKIVEGNRKVLAARLSDARFFYETDLKTKLEALPPKLEKIVFHEKLGTVADKVDRVAKLARWLVKEGIIPLPAGEEGARPAQPGGKVRAGEGAVGDPHPSAPAAPPPSPDGRGAWADLADRAARLAKADLVTGMVGEFPELQGLMGGYYAAAQGEAPRVAAAIRDHYKPVGQGDDVPTDPVTVAVALADKLDSITQFFAVDLKPSGSKDPFALRRSALGVLAIILDNRLRFPLRSAVSADVLDFFADRLKVQQREAGVRHDLIDAVFALGGEDDLVRLLARVHALQAFVASENGKNLVAGYKRAANILKKEAFEGAENKPLSYMPEPAEEALRAALDEAEPKAKAAVEAEDFEGAMAALASLRAPIDAFFESVTVNDTDPDKRLSRLALLARMRDAVHAVADFSKIEG</sequence>
<dbReference type="RefSeq" id="WP_380938075.1">
    <property type="nucleotide sequence ID" value="NZ_JBHUFC010000001.1"/>
</dbReference>
<comment type="subunit">
    <text evidence="3 11">Tetramer of two alpha and two beta subunits.</text>
</comment>
<evidence type="ECO:0000256" key="4">
    <source>
        <dbReference type="ARBA" id="ARBA00022490"/>
    </source>
</evidence>
<evidence type="ECO:0000256" key="12">
    <source>
        <dbReference type="SAM" id="MobiDB-lite"/>
    </source>
</evidence>
<evidence type="ECO:0000256" key="2">
    <source>
        <dbReference type="ARBA" id="ARBA00008226"/>
    </source>
</evidence>
<dbReference type="Proteomes" id="UP001597283">
    <property type="component" value="Unassembled WGS sequence"/>
</dbReference>
<dbReference type="PANTHER" id="PTHR30075:SF2">
    <property type="entry name" value="GLYCINE--TRNA LIGASE, CHLOROPLASTIC_MITOCHONDRIAL 2"/>
    <property type="match status" value="1"/>
</dbReference>
<accession>A0ABW4N9U0</accession>
<organism evidence="14 15">
    <name type="scientific">Sphingomonas floccifaciens</name>
    <dbReference type="NCBI Taxonomy" id="1844115"/>
    <lineage>
        <taxon>Bacteria</taxon>
        <taxon>Pseudomonadati</taxon>
        <taxon>Pseudomonadota</taxon>
        <taxon>Alphaproteobacteria</taxon>
        <taxon>Sphingomonadales</taxon>
        <taxon>Sphingomonadaceae</taxon>
        <taxon>Sphingomonas</taxon>
    </lineage>
</organism>
<dbReference type="Pfam" id="PF05746">
    <property type="entry name" value="DALR_1"/>
    <property type="match status" value="1"/>
</dbReference>
<gene>
    <name evidence="11 14" type="primary">glyS</name>
    <name evidence="14" type="ORF">ACFSC3_01640</name>
</gene>
<feature type="region of interest" description="Disordered" evidence="12">
    <location>
        <begin position="377"/>
        <end position="419"/>
    </location>
</feature>
<keyword evidence="8 11" id="KW-0648">Protein biosynthesis</keyword>
<keyword evidence="6 11" id="KW-0547">Nucleotide-binding</keyword>
<evidence type="ECO:0000256" key="11">
    <source>
        <dbReference type="HAMAP-Rule" id="MF_00255"/>
    </source>
</evidence>
<protein>
    <recommendedName>
        <fullName evidence="11">Glycine--tRNA ligase beta subunit</fullName>
        <ecNumber evidence="11">6.1.1.14</ecNumber>
    </recommendedName>
    <alternativeName>
        <fullName evidence="11">Glycyl-tRNA synthetase beta subunit</fullName>
        <shortName evidence="11">GlyRS</shortName>
    </alternativeName>
</protein>
<dbReference type="HAMAP" id="MF_00255">
    <property type="entry name" value="Gly_tRNA_synth_beta"/>
    <property type="match status" value="1"/>
</dbReference>
<dbReference type="PANTHER" id="PTHR30075">
    <property type="entry name" value="GLYCYL-TRNA SYNTHETASE"/>
    <property type="match status" value="1"/>
</dbReference>
<keyword evidence="7 11" id="KW-0067">ATP-binding</keyword>
<dbReference type="NCBIfam" id="TIGR00211">
    <property type="entry name" value="glyS"/>
    <property type="match status" value="2"/>
</dbReference>
<evidence type="ECO:0000256" key="8">
    <source>
        <dbReference type="ARBA" id="ARBA00022917"/>
    </source>
</evidence>